<proteinExistence type="predicted"/>
<keyword evidence="3" id="KW-1185">Reference proteome</keyword>
<sequence>MSFGRRQVPTYAPPVARAVAPSPAPRAERIVVPDGVLTGSASEEDAEHAAWRSGYRARLWRRWSLKLLLFAGLPVSLLAPAGTSDLLLWGLRAAIVALLVYRWSRDRGEAKATGLR</sequence>
<dbReference type="AlphaFoldDB" id="A0A941HVW9"/>
<comment type="caution">
    <text evidence="2">The sequence shown here is derived from an EMBL/GenBank/DDBJ whole genome shotgun (WGS) entry which is preliminary data.</text>
</comment>
<evidence type="ECO:0000313" key="2">
    <source>
        <dbReference type="EMBL" id="MBR7618975.1"/>
    </source>
</evidence>
<dbReference type="Proteomes" id="UP000622580">
    <property type="component" value="Unassembled WGS sequence"/>
</dbReference>
<keyword evidence="1" id="KW-0812">Transmembrane</keyword>
<name>A0A941HVW9_9CAUL</name>
<accession>A0A941HVW9</accession>
<evidence type="ECO:0000256" key="1">
    <source>
        <dbReference type="SAM" id="Phobius"/>
    </source>
</evidence>
<gene>
    <name evidence="2" type="ORF">JKL49_06195</name>
</gene>
<keyword evidence="1" id="KW-1133">Transmembrane helix</keyword>
<evidence type="ECO:0000313" key="3">
    <source>
        <dbReference type="Proteomes" id="UP000622580"/>
    </source>
</evidence>
<feature type="transmembrane region" description="Helical" evidence="1">
    <location>
        <begin position="63"/>
        <end position="80"/>
    </location>
</feature>
<protein>
    <submittedName>
        <fullName evidence="2">Uncharacterized protein</fullName>
    </submittedName>
</protein>
<dbReference type="RefSeq" id="WP_215339043.1">
    <property type="nucleotide sequence ID" value="NZ_JAGSGD010000001.1"/>
</dbReference>
<organism evidence="2 3">
    <name type="scientific">Phenylobacterium glaciei</name>
    <dbReference type="NCBI Taxonomy" id="2803784"/>
    <lineage>
        <taxon>Bacteria</taxon>
        <taxon>Pseudomonadati</taxon>
        <taxon>Pseudomonadota</taxon>
        <taxon>Alphaproteobacteria</taxon>
        <taxon>Caulobacterales</taxon>
        <taxon>Caulobacteraceae</taxon>
        <taxon>Phenylobacterium</taxon>
    </lineage>
</organism>
<keyword evidence="1" id="KW-0472">Membrane</keyword>
<reference evidence="2" key="1">
    <citation type="submission" date="2021-04" db="EMBL/GenBank/DDBJ databases">
        <title>Draft genome assembly of strain Phenylobacterium sp. 20VBR1 using MiniION and Illumina platforms.</title>
        <authorList>
            <person name="Thomas F.A."/>
            <person name="Krishnan K.P."/>
            <person name="Sinha R.K."/>
        </authorList>
    </citation>
    <scope>NUCLEOTIDE SEQUENCE</scope>
    <source>
        <strain evidence="2">20VBR1</strain>
    </source>
</reference>
<dbReference type="EMBL" id="JAGSGD010000001">
    <property type="protein sequence ID" value="MBR7618975.1"/>
    <property type="molecule type" value="Genomic_DNA"/>
</dbReference>
<feature type="transmembrane region" description="Helical" evidence="1">
    <location>
        <begin position="86"/>
        <end position="103"/>
    </location>
</feature>